<evidence type="ECO:0000313" key="2">
    <source>
        <dbReference type="Proteomes" id="UP000625711"/>
    </source>
</evidence>
<feature type="non-terminal residue" evidence="1">
    <location>
        <position position="68"/>
    </location>
</feature>
<gene>
    <name evidence="1" type="ORF">GWI33_018931</name>
</gene>
<reference evidence="1" key="1">
    <citation type="submission" date="2020-08" db="EMBL/GenBank/DDBJ databases">
        <title>Genome sequencing and assembly of the red palm weevil Rhynchophorus ferrugineus.</title>
        <authorList>
            <person name="Dias G.B."/>
            <person name="Bergman C.M."/>
            <person name="Manee M."/>
        </authorList>
    </citation>
    <scope>NUCLEOTIDE SEQUENCE</scope>
    <source>
        <strain evidence="1">AA-2017</strain>
        <tissue evidence="1">Whole larva</tissue>
    </source>
</reference>
<dbReference type="EMBL" id="JAACXV010014373">
    <property type="protein sequence ID" value="KAF7267884.1"/>
    <property type="molecule type" value="Genomic_DNA"/>
</dbReference>
<accession>A0A834M7I8</accession>
<keyword evidence="2" id="KW-1185">Reference proteome</keyword>
<comment type="caution">
    <text evidence="1">The sequence shown here is derived from an EMBL/GenBank/DDBJ whole genome shotgun (WGS) entry which is preliminary data.</text>
</comment>
<name>A0A834M7I8_RHYFE</name>
<protein>
    <submittedName>
        <fullName evidence="1">Uncharacterized protein</fullName>
    </submittedName>
</protein>
<organism evidence="1 2">
    <name type="scientific">Rhynchophorus ferrugineus</name>
    <name type="common">Red palm weevil</name>
    <name type="synonym">Curculio ferrugineus</name>
    <dbReference type="NCBI Taxonomy" id="354439"/>
    <lineage>
        <taxon>Eukaryota</taxon>
        <taxon>Metazoa</taxon>
        <taxon>Ecdysozoa</taxon>
        <taxon>Arthropoda</taxon>
        <taxon>Hexapoda</taxon>
        <taxon>Insecta</taxon>
        <taxon>Pterygota</taxon>
        <taxon>Neoptera</taxon>
        <taxon>Endopterygota</taxon>
        <taxon>Coleoptera</taxon>
        <taxon>Polyphaga</taxon>
        <taxon>Cucujiformia</taxon>
        <taxon>Curculionidae</taxon>
        <taxon>Dryophthorinae</taxon>
        <taxon>Rhynchophorus</taxon>
    </lineage>
</organism>
<dbReference type="Proteomes" id="UP000625711">
    <property type="component" value="Unassembled WGS sequence"/>
</dbReference>
<sequence>GKCRIGNFGCQIYNTSFSTTWNRYLHMPKFNDNKNKEENDSCCVESIQVINEVCPSVVAKTVVVTAKM</sequence>
<evidence type="ECO:0000313" key="1">
    <source>
        <dbReference type="EMBL" id="KAF7267884.1"/>
    </source>
</evidence>
<dbReference type="AlphaFoldDB" id="A0A834M7I8"/>
<proteinExistence type="predicted"/>